<keyword evidence="3" id="KW-1185">Reference proteome</keyword>
<gene>
    <name evidence="2" type="ORF">Pen02_16980</name>
</gene>
<comment type="caution">
    <text evidence="2">The sequence shown here is derived from an EMBL/GenBank/DDBJ whole genome shotgun (WGS) entry which is preliminary data.</text>
</comment>
<feature type="chain" id="PRO_5046225168" description="DUF3558 domain-containing protein" evidence="1">
    <location>
        <begin position="23"/>
        <end position="182"/>
    </location>
</feature>
<dbReference type="Proteomes" id="UP000646749">
    <property type="component" value="Unassembled WGS sequence"/>
</dbReference>
<protein>
    <recommendedName>
        <fullName evidence="4">DUF3558 domain-containing protein</fullName>
    </recommendedName>
</protein>
<proteinExistence type="predicted"/>
<organism evidence="2 3">
    <name type="scientific">Plantactinospora endophytica</name>
    <dbReference type="NCBI Taxonomy" id="673535"/>
    <lineage>
        <taxon>Bacteria</taxon>
        <taxon>Bacillati</taxon>
        <taxon>Actinomycetota</taxon>
        <taxon>Actinomycetes</taxon>
        <taxon>Micromonosporales</taxon>
        <taxon>Micromonosporaceae</taxon>
        <taxon>Plantactinospora</taxon>
    </lineage>
</organism>
<keyword evidence="1" id="KW-0732">Signal</keyword>
<name>A0ABQ4DXE6_9ACTN</name>
<sequence>MRGRLCLIGAGLLLLAGCAEEAAPPQSPAPAPKVVRLPASAAGGACQLLEYPAVEQSIGTLFEVAAASRHGKTDTCVLRGEAEPRPELTLSVTPTTVDASIFADEVVPSGGKSVKGLGKAAYRATAAPTKSAGSSVEIGWLAGNGRLFNLRFTFPTGQDQDQADALAPKLVNLAKKIDTSSL</sequence>
<accession>A0ABQ4DXE6</accession>
<evidence type="ECO:0000313" key="3">
    <source>
        <dbReference type="Proteomes" id="UP000646749"/>
    </source>
</evidence>
<reference evidence="2 3" key="1">
    <citation type="submission" date="2021-01" db="EMBL/GenBank/DDBJ databases">
        <title>Whole genome shotgun sequence of Plantactinospora endophytica NBRC 110450.</title>
        <authorList>
            <person name="Komaki H."/>
            <person name="Tamura T."/>
        </authorList>
    </citation>
    <scope>NUCLEOTIDE SEQUENCE [LARGE SCALE GENOMIC DNA]</scope>
    <source>
        <strain evidence="2 3">NBRC 110450</strain>
    </source>
</reference>
<dbReference type="EMBL" id="BONW01000005">
    <property type="protein sequence ID" value="GIG86762.1"/>
    <property type="molecule type" value="Genomic_DNA"/>
</dbReference>
<evidence type="ECO:0000313" key="2">
    <source>
        <dbReference type="EMBL" id="GIG86762.1"/>
    </source>
</evidence>
<dbReference type="PROSITE" id="PS51257">
    <property type="entry name" value="PROKAR_LIPOPROTEIN"/>
    <property type="match status" value="1"/>
</dbReference>
<evidence type="ECO:0000256" key="1">
    <source>
        <dbReference type="SAM" id="SignalP"/>
    </source>
</evidence>
<evidence type="ECO:0008006" key="4">
    <source>
        <dbReference type="Google" id="ProtNLM"/>
    </source>
</evidence>
<dbReference type="RefSeq" id="WP_203865357.1">
    <property type="nucleotide sequence ID" value="NZ_BONW01000005.1"/>
</dbReference>
<feature type="signal peptide" evidence="1">
    <location>
        <begin position="1"/>
        <end position="22"/>
    </location>
</feature>